<protein>
    <recommendedName>
        <fullName evidence="9">Lycopene cyclase domain-containing protein</fullName>
    </recommendedName>
</protein>
<organism evidence="10 11">
    <name type="scientific">Candidatus Kaiserbacteria bacterium RIFCSPHIGHO2_02_FULL_55_20</name>
    <dbReference type="NCBI Taxonomy" id="1798497"/>
    <lineage>
        <taxon>Bacteria</taxon>
        <taxon>Candidatus Kaiseribacteriota</taxon>
    </lineage>
</organism>
<proteinExistence type="predicted"/>
<evidence type="ECO:0000256" key="2">
    <source>
        <dbReference type="ARBA" id="ARBA00004829"/>
    </source>
</evidence>
<evidence type="ECO:0000313" key="11">
    <source>
        <dbReference type="Proteomes" id="UP000177652"/>
    </source>
</evidence>
<dbReference type="GO" id="GO:0016020">
    <property type="term" value="C:membrane"/>
    <property type="evidence" value="ECO:0007669"/>
    <property type="project" value="UniProtKB-SubCell"/>
</dbReference>
<dbReference type="GO" id="GO:0016872">
    <property type="term" value="F:intramolecular lyase activity"/>
    <property type="evidence" value="ECO:0007669"/>
    <property type="project" value="InterPro"/>
</dbReference>
<feature type="transmembrane region" description="Helical" evidence="8">
    <location>
        <begin position="206"/>
        <end position="230"/>
    </location>
</feature>
<comment type="caution">
    <text evidence="10">The sequence shown here is derived from an EMBL/GenBank/DDBJ whole genome shotgun (WGS) entry which is preliminary data.</text>
</comment>
<keyword evidence="7" id="KW-0413">Isomerase</keyword>
<keyword evidence="4" id="KW-0125">Carotenoid biosynthesis</keyword>
<keyword evidence="3 8" id="KW-0812">Transmembrane</keyword>
<keyword evidence="5 8" id="KW-1133">Transmembrane helix</keyword>
<feature type="transmembrane region" description="Helical" evidence="8">
    <location>
        <begin position="108"/>
        <end position="127"/>
    </location>
</feature>
<dbReference type="InterPro" id="IPR017825">
    <property type="entry name" value="Lycopene_cyclase_dom"/>
</dbReference>
<feature type="transmembrane region" description="Helical" evidence="8">
    <location>
        <begin position="67"/>
        <end position="87"/>
    </location>
</feature>
<sequence length="242" mass="27575">MISVDFSYAYIAFILFFGFVWLSVFLARPDLRKEILFMSFVCAPLGILGDFFYRYDYYNLPNLNGTYWYLYSFALGFIYGGVTAVLYEELVRKHHTTRRIRRMLEHPWCFWGVLLSGSFVMVVGTFILRINSLYVSLLVMAVAGLWIVVHRRDLLIEALGSGAALCAVTYIFYGGFQVAFPGVFESQWNIADLSGVLIANVPLEEYLWAFTWGFLAGPAYEYVVGFRFALGSSVSRRTASGK</sequence>
<evidence type="ECO:0000259" key="9">
    <source>
        <dbReference type="Pfam" id="PF18916"/>
    </source>
</evidence>
<evidence type="ECO:0000256" key="4">
    <source>
        <dbReference type="ARBA" id="ARBA00022746"/>
    </source>
</evidence>
<evidence type="ECO:0000256" key="1">
    <source>
        <dbReference type="ARBA" id="ARBA00004141"/>
    </source>
</evidence>
<accession>A0A1F6DV39</accession>
<dbReference type="Pfam" id="PF18916">
    <property type="entry name" value="Lycopene_cyc"/>
    <property type="match status" value="1"/>
</dbReference>
<evidence type="ECO:0000256" key="6">
    <source>
        <dbReference type="ARBA" id="ARBA00023136"/>
    </source>
</evidence>
<evidence type="ECO:0000256" key="7">
    <source>
        <dbReference type="ARBA" id="ARBA00023235"/>
    </source>
</evidence>
<evidence type="ECO:0000256" key="3">
    <source>
        <dbReference type="ARBA" id="ARBA00022692"/>
    </source>
</evidence>
<reference evidence="10 11" key="1">
    <citation type="journal article" date="2016" name="Nat. Commun.">
        <title>Thousands of microbial genomes shed light on interconnected biogeochemical processes in an aquifer system.</title>
        <authorList>
            <person name="Anantharaman K."/>
            <person name="Brown C.T."/>
            <person name="Hug L.A."/>
            <person name="Sharon I."/>
            <person name="Castelle C.J."/>
            <person name="Probst A.J."/>
            <person name="Thomas B.C."/>
            <person name="Singh A."/>
            <person name="Wilkins M.J."/>
            <person name="Karaoz U."/>
            <person name="Brodie E.L."/>
            <person name="Williams K.H."/>
            <person name="Hubbard S.S."/>
            <person name="Banfield J.F."/>
        </authorList>
    </citation>
    <scope>NUCLEOTIDE SEQUENCE [LARGE SCALE GENOMIC DNA]</scope>
</reference>
<feature type="transmembrane region" description="Helical" evidence="8">
    <location>
        <begin position="154"/>
        <end position="173"/>
    </location>
</feature>
<dbReference type="EMBL" id="MFLK01000052">
    <property type="protein sequence ID" value="OGG65319.1"/>
    <property type="molecule type" value="Genomic_DNA"/>
</dbReference>
<dbReference type="GO" id="GO:0016117">
    <property type="term" value="P:carotenoid biosynthetic process"/>
    <property type="evidence" value="ECO:0007669"/>
    <property type="project" value="UniProtKB-KW"/>
</dbReference>
<name>A0A1F6DV39_9BACT</name>
<evidence type="ECO:0000313" key="10">
    <source>
        <dbReference type="EMBL" id="OGG65319.1"/>
    </source>
</evidence>
<dbReference type="AlphaFoldDB" id="A0A1F6DV39"/>
<comment type="subcellular location">
    <subcellularLocation>
        <location evidence="1">Membrane</location>
        <topology evidence="1">Multi-pass membrane protein</topology>
    </subcellularLocation>
</comment>
<feature type="transmembrane region" description="Helical" evidence="8">
    <location>
        <begin position="35"/>
        <end position="55"/>
    </location>
</feature>
<keyword evidence="6 8" id="KW-0472">Membrane</keyword>
<evidence type="ECO:0000256" key="5">
    <source>
        <dbReference type="ARBA" id="ARBA00022989"/>
    </source>
</evidence>
<dbReference type="GO" id="GO:0045436">
    <property type="term" value="F:lycopene beta cyclase activity"/>
    <property type="evidence" value="ECO:0007669"/>
    <property type="project" value="UniProtKB-ARBA"/>
</dbReference>
<evidence type="ECO:0000256" key="8">
    <source>
        <dbReference type="SAM" id="Phobius"/>
    </source>
</evidence>
<feature type="transmembrane region" description="Helical" evidence="8">
    <location>
        <begin position="6"/>
        <end position="28"/>
    </location>
</feature>
<dbReference type="Proteomes" id="UP000177652">
    <property type="component" value="Unassembled WGS sequence"/>
</dbReference>
<comment type="pathway">
    <text evidence="2">Carotenoid biosynthesis.</text>
</comment>
<dbReference type="STRING" id="1798497.A3D71_04530"/>
<gene>
    <name evidence="10" type="ORF">A3D71_04530</name>
</gene>
<feature type="domain" description="Lycopene cyclase" evidence="9">
    <location>
        <begin position="131"/>
        <end position="222"/>
    </location>
</feature>
<feature type="transmembrane region" description="Helical" evidence="8">
    <location>
        <begin position="133"/>
        <end position="149"/>
    </location>
</feature>